<comment type="caution">
    <text evidence="1">The sequence shown here is derived from an EMBL/GenBank/DDBJ whole genome shotgun (WGS) entry which is preliminary data.</text>
</comment>
<organism evidence="1 2">
    <name type="scientific">Aphis craccivora</name>
    <name type="common">Cowpea aphid</name>
    <dbReference type="NCBI Taxonomy" id="307492"/>
    <lineage>
        <taxon>Eukaryota</taxon>
        <taxon>Metazoa</taxon>
        <taxon>Ecdysozoa</taxon>
        <taxon>Arthropoda</taxon>
        <taxon>Hexapoda</taxon>
        <taxon>Insecta</taxon>
        <taxon>Pterygota</taxon>
        <taxon>Neoptera</taxon>
        <taxon>Paraneoptera</taxon>
        <taxon>Hemiptera</taxon>
        <taxon>Sternorrhyncha</taxon>
        <taxon>Aphidomorpha</taxon>
        <taxon>Aphidoidea</taxon>
        <taxon>Aphididae</taxon>
        <taxon>Aphidini</taxon>
        <taxon>Aphis</taxon>
        <taxon>Aphis</taxon>
    </lineage>
</organism>
<dbReference type="Proteomes" id="UP000478052">
    <property type="component" value="Unassembled WGS sequence"/>
</dbReference>
<evidence type="ECO:0000313" key="2">
    <source>
        <dbReference type="Proteomes" id="UP000478052"/>
    </source>
</evidence>
<sequence length="92" mass="10831">MMELLPENNPDENVVIQGHTFEKVHQFTYLCVAISGNNDWFIELNSRIIEAEKASFRFTKYLKSKLFSRRTKVYLYTSIIRPKLTLDVRCGL</sequence>
<protein>
    <submittedName>
        <fullName evidence="1">Putative G-protein coupled receptor 158</fullName>
    </submittedName>
</protein>
<keyword evidence="2" id="KW-1185">Reference proteome</keyword>
<gene>
    <name evidence="1" type="ORF">FWK35_00018632</name>
</gene>
<dbReference type="EMBL" id="VUJU01004993">
    <property type="protein sequence ID" value="KAF0752612.1"/>
    <property type="molecule type" value="Genomic_DNA"/>
</dbReference>
<keyword evidence="1" id="KW-0675">Receptor</keyword>
<dbReference type="OrthoDB" id="6597260at2759"/>
<proteinExistence type="predicted"/>
<reference evidence="1 2" key="1">
    <citation type="submission" date="2019-08" db="EMBL/GenBank/DDBJ databases">
        <title>Whole genome of Aphis craccivora.</title>
        <authorList>
            <person name="Voronova N.V."/>
            <person name="Shulinski R.S."/>
            <person name="Bandarenka Y.V."/>
            <person name="Zhorov D.G."/>
            <person name="Warner D."/>
        </authorList>
    </citation>
    <scope>NUCLEOTIDE SEQUENCE [LARGE SCALE GENOMIC DNA]</scope>
    <source>
        <strain evidence="1">180601</strain>
        <tissue evidence="1">Whole Body</tissue>
    </source>
</reference>
<name>A0A6G0YBK8_APHCR</name>
<dbReference type="AlphaFoldDB" id="A0A6G0YBK8"/>
<evidence type="ECO:0000313" key="1">
    <source>
        <dbReference type="EMBL" id="KAF0752612.1"/>
    </source>
</evidence>
<accession>A0A6G0YBK8</accession>